<name>A0A3M2SRX6_9HYPO</name>
<accession>A0A3M2SRX6</accession>
<keyword evidence="1" id="KW-0732">Signal</keyword>
<evidence type="ECO:0008006" key="4">
    <source>
        <dbReference type="Google" id="ProtNLM"/>
    </source>
</evidence>
<gene>
    <name evidence="2" type="ORF">CDV36_000149</name>
</gene>
<proteinExistence type="predicted"/>
<protein>
    <recommendedName>
        <fullName evidence="4">Cyanovirin-N domain-containing protein</fullName>
    </recommendedName>
</protein>
<feature type="signal peptide" evidence="1">
    <location>
        <begin position="1"/>
        <end position="20"/>
    </location>
</feature>
<sequence>MVNFITSAALLLTAATSTLAVPQGLEARAPSCMDNLPGNTLANARNASTITLTATLTFGQINEAVECINYLASLGNQACVAGVGGQSFCRRGNTQITGIAVGLPSHQSTSSPCQAVARGAGLVMDRCSRADGKVRGQNPAWGNGHLMVDIRTVPQ</sequence>
<feature type="chain" id="PRO_5017961122" description="Cyanovirin-N domain-containing protein" evidence="1">
    <location>
        <begin position="21"/>
        <end position="155"/>
    </location>
</feature>
<reference evidence="2 3" key="1">
    <citation type="submission" date="2017-06" db="EMBL/GenBank/DDBJ databases">
        <title>Comparative genomic analysis of Ambrosia Fusariam Clade fungi.</title>
        <authorList>
            <person name="Stajich J.E."/>
            <person name="Carrillo J."/>
            <person name="Kijimoto T."/>
            <person name="Eskalen A."/>
            <person name="O'Donnell K."/>
            <person name="Kasson M."/>
        </authorList>
    </citation>
    <scope>NUCLEOTIDE SEQUENCE [LARGE SCALE GENOMIC DNA]</scope>
    <source>
        <strain evidence="2">UCR3666</strain>
    </source>
</reference>
<comment type="caution">
    <text evidence="2">The sequence shown here is derived from an EMBL/GenBank/DDBJ whole genome shotgun (WGS) entry which is preliminary data.</text>
</comment>
<evidence type="ECO:0000256" key="1">
    <source>
        <dbReference type="SAM" id="SignalP"/>
    </source>
</evidence>
<evidence type="ECO:0000313" key="3">
    <source>
        <dbReference type="Proteomes" id="UP000277212"/>
    </source>
</evidence>
<dbReference type="PANTHER" id="PTHR39603">
    <property type="entry name" value="CYANOVIRIN-N DOMAIN-CONTAINING PROTEIN"/>
    <property type="match status" value="1"/>
</dbReference>
<dbReference type="PANTHER" id="PTHR39603:SF1">
    <property type="entry name" value="CYANOVIRIN-N DOMAIN-CONTAINING PROTEIN"/>
    <property type="match status" value="1"/>
</dbReference>
<dbReference type="STRING" id="2010991.A0A3M2SRX6"/>
<organism evidence="2 3">
    <name type="scientific">Fusarium kuroshium</name>
    <dbReference type="NCBI Taxonomy" id="2010991"/>
    <lineage>
        <taxon>Eukaryota</taxon>
        <taxon>Fungi</taxon>
        <taxon>Dikarya</taxon>
        <taxon>Ascomycota</taxon>
        <taxon>Pezizomycotina</taxon>
        <taxon>Sordariomycetes</taxon>
        <taxon>Hypocreomycetidae</taxon>
        <taxon>Hypocreales</taxon>
        <taxon>Nectriaceae</taxon>
        <taxon>Fusarium</taxon>
        <taxon>Fusarium solani species complex</taxon>
    </lineage>
</organism>
<keyword evidence="3" id="KW-1185">Reference proteome</keyword>
<dbReference type="OrthoDB" id="2112446at2759"/>
<evidence type="ECO:0000313" key="2">
    <source>
        <dbReference type="EMBL" id="RMJ20075.1"/>
    </source>
</evidence>
<dbReference type="EMBL" id="NKUJ01000002">
    <property type="protein sequence ID" value="RMJ20075.1"/>
    <property type="molecule type" value="Genomic_DNA"/>
</dbReference>
<dbReference type="Proteomes" id="UP000277212">
    <property type="component" value="Unassembled WGS sequence"/>
</dbReference>
<dbReference type="AlphaFoldDB" id="A0A3M2SRX6"/>